<feature type="compositionally biased region" description="Pro residues" evidence="1">
    <location>
        <begin position="157"/>
        <end position="166"/>
    </location>
</feature>
<keyword evidence="3" id="KW-1185">Reference proteome</keyword>
<gene>
    <name evidence="2" type="ORF">KSP39_PZI004087</name>
</gene>
<dbReference type="InterPro" id="IPR012340">
    <property type="entry name" value="NA-bd_OB-fold"/>
</dbReference>
<comment type="caution">
    <text evidence="2">The sequence shown here is derived from an EMBL/GenBank/DDBJ whole genome shotgun (WGS) entry which is preliminary data.</text>
</comment>
<protein>
    <submittedName>
        <fullName evidence="2">Uncharacterized protein</fullName>
    </submittedName>
</protein>
<organism evidence="2 3">
    <name type="scientific">Platanthera zijinensis</name>
    <dbReference type="NCBI Taxonomy" id="2320716"/>
    <lineage>
        <taxon>Eukaryota</taxon>
        <taxon>Viridiplantae</taxon>
        <taxon>Streptophyta</taxon>
        <taxon>Embryophyta</taxon>
        <taxon>Tracheophyta</taxon>
        <taxon>Spermatophyta</taxon>
        <taxon>Magnoliopsida</taxon>
        <taxon>Liliopsida</taxon>
        <taxon>Asparagales</taxon>
        <taxon>Orchidaceae</taxon>
        <taxon>Orchidoideae</taxon>
        <taxon>Orchideae</taxon>
        <taxon>Orchidinae</taxon>
        <taxon>Platanthera</taxon>
    </lineage>
</organism>
<evidence type="ECO:0000256" key="1">
    <source>
        <dbReference type="SAM" id="MobiDB-lite"/>
    </source>
</evidence>
<evidence type="ECO:0000313" key="3">
    <source>
        <dbReference type="Proteomes" id="UP001418222"/>
    </source>
</evidence>
<feature type="region of interest" description="Disordered" evidence="1">
    <location>
        <begin position="81"/>
        <end position="166"/>
    </location>
</feature>
<dbReference type="AlphaFoldDB" id="A0AAP0BY36"/>
<accession>A0AAP0BY36</accession>
<dbReference type="Gene3D" id="2.40.50.140">
    <property type="entry name" value="Nucleic acid-binding proteins"/>
    <property type="match status" value="1"/>
</dbReference>
<reference evidence="2 3" key="1">
    <citation type="journal article" date="2022" name="Nat. Plants">
        <title>Genomes of leafy and leafless Platanthera orchids illuminate the evolution of mycoheterotrophy.</title>
        <authorList>
            <person name="Li M.H."/>
            <person name="Liu K.W."/>
            <person name="Li Z."/>
            <person name="Lu H.C."/>
            <person name="Ye Q.L."/>
            <person name="Zhang D."/>
            <person name="Wang J.Y."/>
            <person name="Li Y.F."/>
            <person name="Zhong Z.M."/>
            <person name="Liu X."/>
            <person name="Yu X."/>
            <person name="Liu D.K."/>
            <person name="Tu X.D."/>
            <person name="Liu B."/>
            <person name="Hao Y."/>
            <person name="Liao X.Y."/>
            <person name="Jiang Y.T."/>
            <person name="Sun W.H."/>
            <person name="Chen J."/>
            <person name="Chen Y.Q."/>
            <person name="Ai Y."/>
            <person name="Zhai J.W."/>
            <person name="Wu S.S."/>
            <person name="Zhou Z."/>
            <person name="Hsiao Y.Y."/>
            <person name="Wu W.L."/>
            <person name="Chen Y.Y."/>
            <person name="Lin Y.F."/>
            <person name="Hsu J.L."/>
            <person name="Li C.Y."/>
            <person name="Wang Z.W."/>
            <person name="Zhao X."/>
            <person name="Zhong W.Y."/>
            <person name="Ma X.K."/>
            <person name="Ma L."/>
            <person name="Huang J."/>
            <person name="Chen G.Z."/>
            <person name="Huang M.Z."/>
            <person name="Huang L."/>
            <person name="Peng D.H."/>
            <person name="Luo Y.B."/>
            <person name="Zou S.Q."/>
            <person name="Chen S.P."/>
            <person name="Lan S."/>
            <person name="Tsai W.C."/>
            <person name="Van de Peer Y."/>
            <person name="Liu Z.J."/>
        </authorList>
    </citation>
    <scope>NUCLEOTIDE SEQUENCE [LARGE SCALE GENOMIC DNA]</scope>
    <source>
        <strain evidence="2">Lor287</strain>
    </source>
</reference>
<evidence type="ECO:0000313" key="2">
    <source>
        <dbReference type="EMBL" id="KAK8952341.1"/>
    </source>
</evidence>
<dbReference type="Proteomes" id="UP001418222">
    <property type="component" value="Unassembled WGS sequence"/>
</dbReference>
<sequence>MKEQKLIHEGFITESLPNGMFRVRLDNQDLILDSPLGNVDAPLDVASLSSAPLLTLAASKPPRTAHTVRINIAAKKMMGTSLAKGTPPTIKGLLADKDLSTSKDLPASVPDSSLPAVSTPLPPPPPLDAASEQARGTILPPPPSLSAQQKVALQRHTPPPPLKTSQ</sequence>
<name>A0AAP0BY36_9ASPA</name>
<proteinExistence type="predicted"/>
<dbReference type="EMBL" id="JBBWWQ010000003">
    <property type="protein sequence ID" value="KAK8952341.1"/>
    <property type="molecule type" value="Genomic_DNA"/>
</dbReference>